<keyword evidence="2" id="KW-1185">Reference proteome</keyword>
<dbReference type="EMBL" id="CP061281">
    <property type="protein sequence ID" value="QNS02355.1"/>
    <property type="molecule type" value="Genomic_DNA"/>
</dbReference>
<dbReference type="Proteomes" id="UP000516428">
    <property type="component" value="Chromosome"/>
</dbReference>
<organism evidence="1 2">
    <name type="scientific">Streptomyces xanthii</name>
    <dbReference type="NCBI Taxonomy" id="2768069"/>
    <lineage>
        <taxon>Bacteria</taxon>
        <taxon>Bacillati</taxon>
        <taxon>Actinomycetota</taxon>
        <taxon>Actinomycetes</taxon>
        <taxon>Kitasatosporales</taxon>
        <taxon>Streptomycetaceae</taxon>
        <taxon>Streptomyces</taxon>
    </lineage>
</organism>
<reference evidence="1 2" key="1">
    <citation type="submission" date="2020-09" db="EMBL/GenBank/DDBJ databases">
        <title>A novel species.</title>
        <authorList>
            <person name="Gao J."/>
        </authorList>
    </citation>
    <scope>NUCLEOTIDE SEQUENCE [LARGE SCALE GENOMIC DNA]</scope>
    <source>
        <strain evidence="1 2">CRXT-Y-14</strain>
    </source>
</reference>
<proteinExistence type="predicted"/>
<evidence type="ECO:0000313" key="1">
    <source>
        <dbReference type="EMBL" id="QNS02355.1"/>
    </source>
</evidence>
<sequence>MTEPGAGAGQAGAWRAEVVERRRSVGPWRFPAREVSARRDGPRIETAVGSVTCVDDSGRIRWTHRCVGRPNAVHLSGDRALVTTDSLEYTPWGMLGPALLLDLADGRLVAELRGARGAARGGGRFLLGLEGYDLFDTWEYDRDGDRTDAWRSYGHYVVGTGVRVVEADRNLPTKGRVVRLLPGGVVRPGPSLSDPQPPEPLVLRDGTILVLDGARLRSVDRDLRSRTLVEIEGELGLVAAPSGARVLRSLRRSGEQVTVMVGEPLPDDPTRFTIHTWTIVLRPVGR</sequence>
<gene>
    <name evidence="1" type="ORF">IAG42_01170</name>
</gene>
<dbReference type="AlphaFoldDB" id="A0A7H1B0V0"/>
<name>A0A7H1B0V0_9ACTN</name>
<dbReference type="RefSeq" id="WP_188335110.1">
    <property type="nucleotide sequence ID" value="NZ_CP061281.1"/>
</dbReference>
<dbReference type="KEGG" id="sxn:IAG42_01170"/>
<evidence type="ECO:0000313" key="2">
    <source>
        <dbReference type="Proteomes" id="UP000516428"/>
    </source>
</evidence>
<protein>
    <submittedName>
        <fullName evidence="1">Uncharacterized protein</fullName>
    </submittedName>
</protein>
<accession>A0A7H1B0V0</accession>